<dbReference type="GO" id="GO:0004674">
    <property type="term" value="F:protein serine/threonine kinase activity"/>
    <property type="evidence" value="ECO:0007669"/>
    <property type="project" value="UniProtKB-EC"/>
</dbReference>
<dbReference type="EMBL" id="CP058909">
    <property type="protein sequence ID" value="QLH80104.1"/>
    <property type="molecule type" value="Genomic_DNA"/>
</dbReference>
<name>A0A7D5P725_9EURY</name>
<dbReference type="GO" id="GO:0016787">
    <property type="term" value="F:hydrolase activity"/>
    <property type="evidence" value="ECO:0007669"/>
    <property type="project" value="UniProtKB-KW"/>
</dbReference>
<keyword evidence="6" id="KW-0378">Hydrolase</keyword>
<evidence type="ECO:0000256" key="4">
    <source>
        <dbReference type="ARBA" id="ARBA00022737"/>
    </source>
</evidence>
<dbReference type="RefSeq" id="WP_179919940.1">
    <property type="nucleotide sequence ID" value="NZ_CP058909.1"/>
</dbReference>
<evidence type="ECO:0000313" key="8">
    <source>
        <dbReference type="EMBL" id="QLH80104.1"/>
    </source>
</evidence>
<dbReference type="PRINTS" id="PR01874">
    <property type="entry name" value="DNAREPAIRADA"/>
</dbReference>
<dbReference type="GO" id="GO:0005524">
    <property type="term" value="F:ATP binding"/>
    <property type="evidence" value="ECO:0007669"/>
    <property type="project" value="InterPro"/>
</dbReference>
<evidence type="ECO:0000256" key="2">
    <source>
        <dbReference type="ARBA" id="ARBA00022553"/>
    </source>
</evidence>
<evidence type="ECO:0000313" key="9">
    <source>
        <dbReference type="Proteomes" id="UP000509346"/>
    </source>
</evidence>
<feature type="domain" description="KaiC" evidence="7">
    <location>
        <begin position="245"/>
        <end position="479"/>
    </location>
</feature>
<dbReference type="Gene3D" id="3.40.50.300">
    <property type="entry name" value="P-loop containing nucleotide triphosphate hydrolases"/>
    <property type="match status" value="2"/>
</dbReference>
<dbReference type="InterPro" id="IPR014774">
    <property type="entry name" value="KaiC-like_dom"/>
</dbReference>
<dbReference type="PANTHER" id="PTHR42926">
    <property type="match status" value="1"/>
</dbReference>
<protein>
    <recommendedName>
        <fullName evidence="1">non-specific serine/threonine protein kinase</fullName>
        <ecNumber evidence="1">2.7.11.1</ecNumber>
    </recommendedName>
</protein>
<evidence type="ECO:0000259" key="7">
    <source>
        <dbReference type="PROSITE" id="PS51146"/>
    </source>
</evidence>
<dbReference type="PROSITE" id="PS51146">
    <property type="entry name" value="KAIC"/>
    <property type="match status" value="2"/>
</dbReference>
<dbReference type="PANTHER" id="PTHR42926:SF1">
    <property type="entry name" value="CIRCADIAN CLOCK OSCILLATOR PROTEIN KAIC 1"/>
    <property type="match status" value="1"/>
</dbReference>
<dbReference type="InterPro" id="IPR003593">
    <property type="entry name" value="AAA+_ATPase"/>
</dbReference>
<keyword evidence="4" id="KW-0677">Repeat</keyword>
<feature type="domain" description="KaiC" evidence="7">
    <location>
        <begin position="9"/>
        <end position="243"/>
    </location>
</feature>
<dbReference type="EC" id="2.7.11.1" evidence="1"/>
<gene>
    <name evidence="8" type="ORF">HZS54_00015</name>
</gene>
<dbReference type="Pfam" id="PF06745">
    <property type="entry name" value="ATPase"/>
    <property type="match status" value="2"/>
</dbReference>
<evidence type="ECO:0000256" key="3">
    <source>
        <dbReference type="ARBA" id="ARBA00022679"/>
    </source>
</evidence>
<dbReference type="InterPro" id="IPR010624">
    <property type="entry name" value="KaiC_dom"/>
</dbReference>
<dbReference type="PIRSF" id="PIRSF039117">
    <property type="entry name" value="KaiC"/>
    <property type="match status" value="1"/>
</dbReference>
<dbReference type="SUPFAM" id="SSF52540">
    <property type="entry name" value="P-loop containing nucleoside triphosphate hydrolases"/>
    <property type="match status" value="2"/>
</dbReference>
<accession>A0A7D5P725</accession>
<keyword evidence="2" id="KW-0597">Phosphoprotein</keyword>
<dbReference type="AlphaFoldDB" id="A0A7D5P725"/>
<dbReference type="InterPro" id="IPR027417">
    <property type="entry name" value="P-loop_NTPase"/>
</dbReference>
<dbReference type="OrthoDB" id="27015at2157"/>
<proteinExistence type="predicted"/>
<sequence>MTSDDDSLARVTTGVPGLDEVLEGGLIDGRSYLARGQPGSGKTVLGLHFVTAGVAAGERNLFINLEEDEADVRANAASLGFDLEGVDVLDLSPSSDFFAEDQSYSVFGADEVEGDDLTERIAERVEERDPDRVFVDPVTQFRYLTGDDYQFRKQIISFTRFLEEHDATVLFTSQTTPDSPDDDLQFMSDGIVELAYENDRRRLTVPKFRGSDKRAGPHGMAIRGDGIHVYPQLVPSAHGAGFDTEPIPSGIPAFDELLGGGIERGTITVVSGPTGVGKTTTGTQFLREAAGRGERSAVFLLEESLDTFEHRSEAIGLPVSSMREEATLVVEEVEPLTTSPQEFAQRVRREVEERDTRVVMVDGVRGYKLSMQGDDDDLVRELHALGRYLKNMGVTVVLIDEIDTVTGEFRATNSGISYLADNVVFLSYLEIEGELRKVAGVLKKRVGDFERTLREFRITGEGIAVGEPLTGLRGVLRGTPEFVDAEE</sequence>
<keyword evidence="3" id="KW-0808">Transferase</keyword>
<keyword evidence="5" id="KW-0418">Kinase</keyword>
<evidence type="ECO:0000256" key="1">
    <source>
        <dbReference type="ARBA" id="ARBA00012513"/>
    </source>
</evidence>
<dbReference type="InterPro" id="IPR051347">
    <property type="entry name" value="Circadian_clock_KaiC-rel"/>
</dbReference>
<evidence type="ECO:0000256" key="6">
    <source>
        <dbReference type="ARBA" id="ARBA00022801"/>
    </source>
</evidence>
<dbReference type="InterPro" id="IPR030665">
    <property type="entry name" value="KaiC"/>
</dbReference>
<reference evidence="8 9" key="1">
    <citation type="submission" date="2020-07" db="EMBL/GenBank/DDBJ databases">
        <title>Halosimplex litoreum sp. nov. and Halosimplex rubrum sp. nov., isolated from different salt environments.</title>
        <authorList>
            <person name="Cui H."/>
        </authorList>
    </citation>
    <scope>NUCLEOTIDE SEQUENCE [LARGE SCALE GENOMIC DNA]</scope>
    <source>
        <strain evidence="8 9">R2</strain>
    </source>
</reference>
<keyword evidence="9" id="KW-1185">Reference proteome</keyword>
<dbReference type="SMART" id="SM00382">
    <property type="entry name" value="AAA"/>
    <property type="match status" value="2"/>
</dbReference>
<dbReference type="GeneID" id="56080926"/>
<dbReference type="Proteomes" id="UP000509346">
    <property type="component" value="Chromosome"/>
</dbReference>
<dbReference type="KEGG" id="hpel:HZS54_00015"/>
<organism evidence="8 9">
    <name type="scientific">Halosimplex pelagicum</name>
    <dbReference type="NCBI Taxonomy" id="869886"/>
    <lineage>
        <taxon>Archaea</taxon>
        <taxon>Methanobacteriati</taxon>
        <taxon>Methanobacteriota</taxon>
        <taxon>Stenosarchaea group</taxon>
        <taxon>Halobacteria</taxon>
        <taxon>Halobacteriales</taxon>
        <taxon>Haloarculaceae</taxon>
        <taxon>Halosimplex</taxon>
    </lineage>
</organism>
<evidence type="ECO:0000256" key="5">
    <source>
        <dbReference type="ARBA" id="ARBA00022777"/>
    </source>
</evidence>